<evidence type="ECO:0000313" key="3">
    <source>
        <dbReference type="Proteomes" id="UP000683360"/>
    </source>
</evidence>
<feature type="region of interest" description="Disordered" evidence="1">
    <location>
        <begin position="121"/>
        <end position="154"/>
    </location>
</feature>
<feature type="compositionally biased region" description="Basic and acidic residues" evidence="1">
    <location>
        <begin position="439"/>
        <end position="477"/>
    </location>
</feature>
<feature type="compositionally biased region" description="Basic and acidic residues" evidence="1">
    <location>
        <begin position="125"/>
        <end position="142"/>
    </location>
</feature>
<feature type="compositionally biased region" description="Polar residues" evidence="1">
    <location>
        <begin position="353"/>
        <end position="362"/>
    </location>
</feature>
<feature type="compositionally biased region" description="Polar residues" evidence="1">
    <location>
        <begin position="219"/>
        <end position="257"/>
    </location>
</feature>
<gene>
    <name evidence="2" type="ORF">MEDL_30602</name>
</gene>
<feature type="compositionally biased region" description="Basic and acidic residues" evidence="1">
    <location>
        <begin position="317"/>
        <end position="329"/>
    </location>
</feature>
<dbReference type="OrthoDB" id="6162711at2759"/>
<feature type="compositionally biased region" description="Basic and acidic residues" evidence="1">
    <location>
        <begin position="508"/>
        <end position="522"/>
    </location>
</feature>
<accession>A0A8S3S8C2</accession>
<name>A0A8S3S8C2_MYTED</name>
<sequence length="1294" mass="145464">MDLDGQMRFINSGTGARFCTGCGTEVQSPVPLKTTLCPSCNNIVVIGCKFCQSCGGKIDPALFIDRICHGTKDNGQKCNTVLTSGTKFCPSCGTLQDTSNTHNTSNTVVLPGDAPLKLDLQTDQQKGDNQDKTTPPIKEEHGSSGSSSPDLWEAPTIPLVSNANTTEPVKESVQQIGSQMNPAQIELNVPMNAADEQDVKTLETGQDCPPKIDNEGLKLTNQPSGEPQGSGQASPADNASPAFSDQQTGEPQNSSHTGAIYEESPGLTDQQTVLPDQVIDKPQGNEPIGPDDKDVIGMGNCESGGSQGKEPAGTVQKESRDLADEKTVEPVDNELSGPVDNGDQALTDKKISESQAENTLSGSDEIGVITEVEVVSTDTDILKGATAEEMDVSETKHETNDPVQTELEITNMETQSRQSNPNDSNGNQNSEKPSNATETDDKNTKLQGGESKHNESDRNKQELKEKEFTQIKERQPDDMLNLSNLHRGGIKRSSGTDLALVANIVEDPSNKDDDKPKTKDDTTDTELQVILISDTESVDDGLGRNEELVNTNVKPAKRKLKEQEGQIKNSKEEEIMKTLTVMEEYSMTDQKPSERTDTFNFGLTHFTVHFHAIMHSSIFDESCRAFVRFASDNLGGWRSNQHELFTIGKDTNNGNIEVEGRVSVPRGFIEKGISYRYFVVCGNDEQQEFVYNRNDNLRWFYVTKKQLKSFNDVFHQYDGVIRGFEAKEGSTVINIIKFVTGYENTHYRKILFEDARQSACTFLPSWQTTSLSPGLTGDDMIMRISLLYRGLRYGYCTNSKALSEQDLKNFFSEAIRSGLDTLWTEFISKRDFSEENRMKIFMNAVTVAYLFKEYAFPLSSDEKSALSVALLPEKEMSGQSNCIENMKEENSIGFDKCCGQQYVIQLALLYAIDTFLVNQCYPGEKPNEDTQHDYGRPHWWGIADKDHYWFHLKRFQGKDCGEALIECLTVVKRKFCEENNENSVDYLTCAWRSFMIAADVFKVYERPQNKLTDNVMILALDAFLMSLHVYCTVNDSLQESADKPASFGSYDTTFKGVQYDNNVHASFLSEKCVDLMKEFQTSIKCVGKGLFDRSITMGHLQIIEEKQEHFFNIVKDIPEMDTKGLKRRIELRTADMNAFHECMKNLSRFIDICHRSEVNTFDIEEQMKKLHNFQDRPLKEICAEVDVPKDVRKYKPRIIAFEINAEILEALPEIIRCSNGNLFIKMWDKCAVDVRKRFDHALGIDEIMEHVWKPACKEWKALHQRLKTGEIFFREFDCLCGRMDPEALRKISHS</sequence>
<feature type="compositionally biased region" description="Polar residues" evidence="1">
    <location>
        <begin position="401"/>
        <end position="437"/>
    </location>
</feature>
<protein>
    <submittedName>
        <fullName evidence="2">Uncharacterized protein</fullName>
    </submittedName>
</protein>
<proteinExistence type="predicted"/>
<comment type="caution">
    <text evidence="2">The sequence shown here is derived from an EMBL/GenBank/DDBJ whole genome shotgun (WGS) entry which is preliminary data.</text>
</comment>
<dbReference type="Proteomes" id="UP000683360">
    <property type="component" value="Unassembled WGS sequence"/>
</dbReference>
<keyword evidence="3" id="KW-1185">Reference proteome</keyword>
<feature type="region of interest" description="Disordered" evidence="1">
    <location>
        <begin position="504"/>
        <end position="523"/>
    </location>
</feature>
<evidence type="ECO:0000256" key="1">
    <source>
        <dbReference type="SAM" id="MobiDB-lite"/>
    </source>
</evidence>
<organism evidence="2 3">
    <name type="scientific">Mytilus edulis</name>
    <name type="common">Blue mussel</name>
    <dbReference type="NCBI Taxonomy" id="6550"/>
    <lineage>
        <taxon>Eukaryota</taxon>
        <taxon>Metazoa</taxon>
        <taxon>Spiralia</taxon>
        <taxon>Lophotrochozoa</taxon>
        <taxon>Mollusca</taxon>
        <taxon>Bivalvia</taxon>
        <taxon>Autobranchia</taxon>
        <taxon>Pteriomorphia</taxon>
        <taxon>Mytilida</taxon>
        <taxon>Mytiloidea</taxon>
        <taxon>Mytilidae</taxon>
        <taxon>Mytilinae</taxon>
        <taxon>Mytilus</taxon>
    </lineage>
</organism>
<feature type="region of interest" description="Disordered" evidence="1">
    <location>
        <begin position="202"/>
        <end position="492"/>
    </location>
</feature>
<reference evidence="2" key="1">
    <citation type="submission" date="2021-03" db="EMBL/GenBank/DDBJ databases">
        <authorList>
            <person name="Bekaert M."/>
        </authorList>
    </citation>
    <scope>NUCLEOTIDE SEQUENCE</scope>
</reference>
<dbReference type="EMBL" id="CAJPWZ010001496">
    <property type="protein sequence ID" value="CAG2216925.1"/>
    <property type="molecule type" value="Genomic_DNA"/>
</dbReference>
<evidence type="ECO:0000313" key="2">
    <source>
        <dbReference type="EMBL" id="CAG2216925.1"/>
    </source>
</evidence>